<evidence type="ECO:0000313" key="2">
    <source>
        <dbReference type="Proteomes" id="UP000281332"/>
    </source>
</evidence>
<dbReference type="Gene3D" id="3.40.50.720">
    <property type="entry name" value="NAD(P)-binding Rossmann-like Domain"/>
    <property type="match status" value="1"/>
</dbReference>
<dbReference type="GO" id="GO:0005737">
    <property type="term" value="C:cytoplasm"/>
    <property type="evidence" value="ECO:0007669"/>
    <property type="project" value="TreeGrafter"/>
</dbReference>
<dbReference type="EMBL" id="RMVG01000024">
    <property type="protein sequence ID" value="RPD94313.1"/>
    <property type="molecule type" value="Genomic_DNA"/>
</dbReference>
<organism evidence="1 2">
    <name type="scientific">Candidatus Pantoea deserta</name>
    <dbReference type="NCBI Taxonomy" id="1869313"/>
    <lineage>
        <taxon>Bacteria</taxon>
        <taxon>Pseudomonadati</taxon>
        <taxon>Pseudomonadota</taxon>
        <taxon>Gammaproteobacteria</taxon>
        <taxon>Enterobacterales</taxon>
        <taxon>Erwiniaceae</taxon>
        <taxon>Pantoea</taxon>
    </lineage>
</organism>
<dbReference type="PIRSF" id="PIRSF001439">
    <property type="entry name" value="CryM"/>
    <property type="match status" value="1"/>
</dbReference>
<evidence type="ECO:0000313" key="1">
    <source>
        <dbReference type="EMBL" id="RPD94313.1"/>
    </source>
</evidence>
<dbReference type="Pfam" id="PF02423">
    <property type="entry name" value="OCD_Mu_crystall"/>
    <property type="match status" value="1"/>
</dbReference>
<accession>A0A3N4P4G3</accession>
<name>A0A3N4P4G3_9GAMM</name>
<dbReference type="InterPro" id="IPR023401">
    <property type="entry name" value="ODC_N"/>
</dbReference>
<dbReference type="InterPro" id="IPR003462">
    <property type="entry name" value="ODC_Mu_crystall"/>
</dbReference>
<protein>
    <submittedName>
        <fullName evidence="1">Ornithine cyclodeaminase family protein</fullName>
    </submittedName>
</protein>
<comment type="caution">
    <text evidence="1">The sequence shown here is derived from an EMBL/GenBank/DDBJ whole genome shotgun (WGS) entry which is preliminary data.</text>
</comment>
<dbReference type="SUPFAM" id="SSF51735">
    <property type="entry name" value="NAD(P)-binding Rossmann-fold domains"/>
    <property type="match status" value="1"/>
</dbReference>
<dbReference type="InterPro" id="IPR036291">
    <property type="entry name" value="NAD(P)-bd_dom_sf"/>
</dbReference>
<dbReference type="PANTHER" id="PTHR13812:SF19">
    <property type="entry name" value="KETIMINE REDUCTASE MU-CRYSTALLIN"/>
    <property type="match status" value="1"/>
</dbReference>
<dbReference type="PANTHER" id="PTHR13812">
    <property type="entry name" value="KETIMINE REDUCTASE MU-CRYSTALLIN"/>
    <property type="match status" value="1"/>
</dbReference>
<dbReference type="Gene3D" id="3.30.1780.10">
    <property type="entry name" value="ornithine cyclodeaminase, domain 1"/>
    <property type="match status" value="1"/>
</dbReference>
<dbReference type="Proteomes" id="UP000281332">
    <property type="component" value="Unassembled WGS sequence"/>
</dbReference>
<reference evidence="1 2" key="1">
    <citation type="submission" date="2018-11" db="EMBL/GenBank/DDBJ databases">
        <title>Whole genome sequencing of Pantoea sp. RIT388.</title>
        <authorList>
            <person name="Gan H.M."/>
            <person name="Hudson A.O."/>
        </authorList>
    </citation>
    <scope>NUCLEOTIDE SEQUENCE [LARGE SCALE GENOMIC DNA]</scope>
    <source>
        <strain evidence="1 2">RIT388</strain>
    </source>
</reference>
<dbReference type="RefSeq" id="WP_123802905.1">
    <property type="nucleotide sequence ID" value="NZ_RMVG01000024.1"/>
</dbReference>
<gene>
    <name evidence="1" type="ORF">BBB56_21115</name>
</gene>
<dbReference type="AlphaFoldDB" id="A0A3N4P4G3"/>
<keyword evidence="2" id="KW-1185">Reference proteome</keyword>
<dbReference type="OrthoDB" id="7010472at2"/>
<sequence>MHPTGIPVITAEQTADILRHIDVREAMRRVFTSLAHGQAVQPAQKVVLLPDCRGDFINYFGVDMSRQLLGAKISPYLVTEQKPVITAWTLLMSTADGMPLMLCDASLLTTERTAATTALAVELLAPAEAQILTIIGTGPVARAHLRHVLTLRNWKEIRVWSRSGLQTAESISSEAGIPEGLLKVCGSAEEAAKDTDVLMLCTSSATPVIDVKRLTRPCLITSISTNAPGAHEVSPQALLEMDVYCDYRQTTPAHAGEMVIAARETSWTAESIRGDLPELVTGNAVKPFYKRHVFFRSLGLGLEDVAIADSVLSFLRKQDK</sequence>
<proteinExistence type="predicted"/>